<dbReference type="InterPro" id="IPR000182">
    <property type="entry name" value="GNAT_dom"/>
</dbReference>
<evidence type="ECO:0000313" key="4">
    <source>
        <dbReference type="Proteomes" id="UP000604117"/>
    </source>
</evidence>
<feature type="transmembrane region" description="Helical" evidence="1">
    <location>
        <begin position="303"/>
        <end position="328"/>
    </location>
</feature>
<evidence type="ECO:0000313" key="3">
    <source>
        <dbReference type="EMBL" id="GIF78570.1"/>
    </source>
</evidence>
<keyword evidence="1" id="KW-1133">Transmembrane helix</keyword>
<name>A0ABQ4D4V6_9ACTN</name>
<dbReference type="EMBL" id="BONE01000164">
    <property type="protein sequence ID" value="GIF78570.1"/>
    <property type="molecule type" value="Genomic_DNA"/>
</dbReference>
<reference evidence="3 4" key="1">
    <citation type="submission" date="2021-01" db="EMBL/GenBank/DDBJ databases">
        <title>Whole genome shotgun sequence of Asanoa siamensis NBRC 107932.</title>
        <authorList>
            <person name="Komaki H."/>
            <person name="Tamura T."/>
        </authorList>
    </citation>
    <scope>NUCLEOTIDE SEQUENCE [LARGE SCALE GENOMIC DNA]</scope>
    <source>
        <strain evidence="3 4">NBRC 107932</strain>
    </source>
</reference>
<dbReference type="PROSITE" id="PS51186">
    <property type="entry name" value="GNAT"/>
    <property type="match status" value="1"/>
</dbReference>
<keyword evidence="1" id="KW-0472">Membrane</keyword>
<proteinExistence type="predicted"/>
<feature type="transmembrane region" description="Helical" evidence="1">
    <location>
        <begin position="208"/>
        <end position="226"/>
    </location>
</feature>
<keyword evidence="1" id="KW-0812">Transmembrane</keyword>
<gene>
    <name evidence="3" type="ORF">Asi02nite_80880</name>
</gene>
<comment type="caution">
    <text evidence="3">The sequence shown here is derived from an EMBL/GenBank/DDBJ whole genome shotgun (WGS) entry which is preliminary data.</text>
</comment>
<dbReference type="Pfam" id="PF00583">
    <property type="entry name" value="Acetyltransf_1"/>
    <property type="match status" value="1"/>
</dbReference>
<dbReference type="Proteomes" id="UP000604117">
    <property type="component" value="Unassembled WGS sequence"/>
</dbReference>
<dbReference type="InterPro" id="IPR016181">
    <property type="entry name" value="Acyl_CoA_acyltransferase"/>
</dbReference>
<evidence type="ECO:0000256" key="1">
    <source>
        <dbReference type="SAM" id="Phobius"/>
    </source>
</evidence>
<sequence length="329" mass="36016">MNHEAVTIRPAVFGDLKGITELARCGALDALPENESPANGFLVSGLSFTDYRDLLDRAEFFYVAHLGQELAGYLIAYSYSDLLRDDEWLSSQLAEVLDDFTIVKQVFISKNFRNQGIASALYGRVLAVSGSTNVVALVVAQPRNRASSHLHRKLGFAPATSVTPLDGLPRTVWVRLPRDSRMFQQQLLLAIDLYKHDDRLNWQKLNNFFYVTVGLVALCGLSLGFKDGSKNVVLLLTTLLGAASALAFTVTLSAGVFYLQYRKKAIKVLERLVELRGCPAVLFGRKGTTPRKGGILAKSPSNYVLVGIPAIALTGWTCGILAVCMNMVT</sequence>
<dbReference type="Gene3D" id="3.40.630.30">
    <property type="match status" value="1"/>
</dbReference>
<keyword evidence="4" id="KW-1185">Reference proteome</keyword>
<dbReference type="SUPFAM" id="SSF55729">
    <property type="entry name" value="Acyl-CoA N-acyltransferases (Nat)"/>
    <property type="match status" value="1"/>
</dbReference>
<accession>A0ABQ4D4V6</accession>
<protein>
    <recommendedName>
        <fullName evidence="2">N-acetyltransferase domain-containing protein</fullName>
    </recommendedName>
</protein>
<evidence type="ECO:0000259" key="2">
    <source>
        <dbReference type="PROSITE" id="PS51186"/>
    </source>
</evidence>
<dbReference type="RefSeq" id="WP_203719396.1">
    <property type="nucleotide sequence ID" value="NZ_BONE01000164.1"/>
</dbReference>
<organism evidence="3 4">
    <name type="scientific">Asanoa siamensis</name>
    <dbReference type="NCBI Taxonomy" id="926357"/>
    <lineage>
        <taxon>Bacteria</taxon>
        <taxon>Bacillati</taxon>
        <taxon>Actinomycetota</taxon>
        <taxon>Actinomycetes</taxon>
        <taxon>Micromonosporales</taxon>
        <taxon>Micromonosporaceae</taxon>
        <taxon>Asanoa</taxon>
    </lineage>
</organism>
<feature type="transmembrane region" description="Helical" evidence="1">
    <location>
        <begin position="232"/>
        <end position="259"/>
    </location>
</feature>
<feature type="domain" description="N-acetyltransferase" evidence="2">
    <location>
        <begin position="6"/>
        <end position="179"/>
    </location>
</feature>